<gene>
    <name evidence="1" type="ORF">L1987_57131</name>
</gene>
<proteinExistence type="predicted"/>
<name>A0ACB9DBR7_9ASTR</name>
<dbReference type="Proteomes" id="UP001056120">
    <property type="component" value="Linkage Group LG19"/>
</dbReference>
<evidence type="ECO:0000313" key="2">
    <source>
        <dbReference type="Proteomes" id="UP001056120"/>
    </source>
</evidence>
<dbReference type="EMBL" id="CM042036">
    <property type="protein sequence ID" value="KAI3744059.1"/>
    <property type="molecule type" value="Genomic_DNA"/>
</dbReference>
<protein>
    <submittedName>
        <fullName evidence="1">Uncharacterized protein</fullName>
    </submittedName>
</protein>
<reference evidence="1 2" key="2">
    <citation type="journal article" date="2022" name="Mol. Ecol. Resour.">
        <title>The genomes of chicory, endive, great burdock and yacon provide insights into Asteraceae paleo-polyploidization history and plant inulin production.</title>
        <authorList>
            <person name="Fan W."/>
            <person name="Wang S."/>
            <person name="Wang H."/>
            <person name="Wang A."/>
            <person name="Jiang F."/>
            <person name="Liu H."/>
            <person name="Zhao H."/>
            <person name="Xu D."/>
            <person name="Zhang Y."/>
        </authorList>
    </citation>
    <scope>NUCLEOTIDE SEQUENCE [LARGE SCALE GENOMIC DNA]</scope>
    <source>
        <strain evidence="2">cv. Yunnan</strain>
        <tissue evidence="1">Leaves</tissue>
    </source>
</reference>
<comment type="caution">
    <text evidence="1">The sequence shown here is derived from an EMBL/GenBank/DDBJ whole genome shotgun (WGS) entry which is preliminary data.</text>
</comment>
<keyword evidence="2" id="KW-1185">Reference proteome</keyword>
<accession>A0ACB9DBR7</accession>
<evidence type="ECO:0000313" key="1">
    <source>
        <dbReference type="EMBL" id="KAI3744059.1"/>
    </source>
</evidence>
<organism evidence="1 2">
    <name type="scientific">Smallanthus sonchifolius</name>
    <dbReference type="NCBI Taxonomy" id="185202"/>
    <lineage>
        <taxon>Eukaryota</taxon>
        <taxon>Viridiplantae</taxon>
        <taxon>Streptophyta</taxon>
        <taxon>Embryophyta</taxon>
        <taxon>Tracheophyta</taxon>
        <taxon>Spermatophyta</taxon>
        <taxon>Magnoliopsida</taxon>
        <taxon>eudicotyledons</taxon>
        <taxon>Gunneridae</taxon>
        <taxon>Pentapetalae</taxon>
        <taxon>asterids</taxon>
        <taxon>campanulids</taxon>
        <taxon>Asterales</taxon>
        <taxon>Asteraceae</taxon>
        <taxon>Asteroideae</taxon>
        <taxon>Heliantheae alliance</taxon>
        <taxon>Millerieae</taxon>
        <taxon>Smallanthus</taxon>
    </lineage>
</organism>
<reference evidence="2" key="1">
    <citation type="journal article" date="2022" name="Mol. Ecol. Resour.">
        <title>The genomes of chicory, endive, great burdock and yacon provide insights into Asteraceae palaeo-polyploidization history and plant inulin production.</title>
        <authorList>
            <person name="Fan W."/>
            <person name="Wang S."/>
            <person name="Wang H."/>
            <person name="Wang A."/>
            <person name="Jiang F."/>
            <person name="Liu H."/>
            <person name="Zhao H."/>
            <person name="Xu D."/>
            <person name="Zhang Y."/>
        </authorList>
    </citation>
    <scope>NUCLEOTIDE SEQUENCE [LARGE SCALE GENOMIC DNA]</scope>
    <source>
        <strain evidence="2">cv. Yunnan</strain>
    </source>
</reference>
<sequence length="232" mass="25358">MANLLSRGVDHKGSVSIYQNRACYRKECASFTALRKTTGARVKVDDTRRDERSLDDAKSMAVEAVLLLQGMINKEDEGNAFISLLVPCKFIGCIIGKSGSTINEIRTRTRAYVRVSKGADANDDLVEVIGEVGSVRDALVQIVLRLRDDILKECFITCSFRLRSEMLISGHAFGKVMGKGVANVDNISKISGAVVEISDTKSSRGDLVAVISRTPEQRRAAENMIQAFILAT</sequence>